<dbReference type="InterPro" id="IPR031924">
    <property type="entry name" value="GH115"/>
</dbReference>
<keyword evidence="1" id="KW-0378">Hydrolase</keyword>
<reference evidence="4" key="1">
    <citation type="journal article" date="2020" name="Stud. Mycol.">
        <title>101 Dothideomycetes genomes: a test case for predicting lifestyles and emergence of pathogens.</title>
        <authorList>
            <person name="Haridas S."/>
            <person name="Albert R."/>
            <person name="Binder M."/>
            <person name="Bloem J."/>
            <person name="Labutti K."/>
            <person name="Salamov A."/>
            <person name="Andreopoulos B."/>
            <person name="Baker S."/>
            <person name="Barry K."/>
            <person name="Bills G."/>
            <person name="Bluhm B."/>
            <person name="Cannon C."/>
            <person name="Castanera R."/>
            <person name="Culley D."/>
            <person name="Daum C."/>
            <person name="Ezra D."/>
            <person name="Gonzalez J."/>
            <person name="Henrissat B."/>
            <person name="Kuo A."/>
            <person name="Liang C."/>
            <person name="Lipzen A."/>
            <person name="Lutzoni F."/>
            <person name="Magnuson J."/>
            <person name="Mondo S."/>
            <person name="Nolan M."/>
            <person name="Ohm R."/>
            <person name="Pangilinan J."/>
            <person name="Park H.-J."/>
            <person name="Ramirez L."/>
            <person name="Alfaro M."/>
            <person name="Sun H."/>
            <person name="Tritt A."/>
            <person name="Yoshinaga Y."/>
            <person name="Zwiers L.-H."/>
            <person name="Turgeon B."/>
            <person name="Goodwin S."/>
            <person name="Spatafora J."/>
            <person name="Crous P."/>
            <person name="Grigoriev I."/>
        </authorList>
    </citation>
    <scope>NUCLEOTIDE SEQUENCE</scope>
    <source>
        <strain evidence="4">CBS 121739</strain>
    </source>
</reference>
<dbReference type="GO" id="GO:0016787">
    <property type="term" value="F:hydrolase activity"/>
    <property type="evidence" value="ECO:0007669"/>
    <property type="project" value="UniProtKB-KW"/>
</dbReference>
<dbReference type="Gene3D" id="3.30.379.10">
    <property type="entry name" value="Chitobiase/beta-hexosaminidase domain 2-like"/>
    <property type="match status" value="1"/>
</dbReference>
<dbReference type="Pfam" id="PF17829">
    <property type="entry name" value="GH115_C"/>
    <property type="match status" value="1"/>
</dbReference>
<dbReference type="RefSeq" id="XP_033597597.1">
    <property type="nucleotide sequence ID" value="XM_033747419.1"/>
</dbReference>
<gene>
    <name evidence="4" type="ORF">EJ05DRAFT_503454</name>
</gene>
<dbReference type="PANTHER" id="PTHR37842:SF2">
    <property type="entry name" value="GYLCOSYL HYDROLASE 115 C-TERMINAL DOMAIN-CONTAINING PROTEIN"/>
    <property type="match status" value="1"/>
</dbReference>
<keyword evidence="5" id="KW-1185">Reference proteome</keyword>
<proteinExistence type="predicted"/>
<dbReference type="OrthoDB" id="4849794at2759"/>
<evidence type="ECO:0000256" key="1">
    <source>
        <dbReference type="ARBA" id="ARBA00022801"/>
    </source>
</evidence>
<name>A0A6A6VZ69_9PEZI</name>
<evidence type="ECO:0000313" key="4">
    <source>
        <dbReference type="EMBL" id="KAF2755146.1"/>
    </source>
</evidence>
<dbReference type="PANTHER" id="PTHR37842">
    <property type="match status" value="1"/>
</dbReference>
<evidence type="ECO:0000256" key="2">
    <source>
        <dbReference type="SAM" id="SignalP"/>
    </source>
</evidence>
<dbReference type="InterPro" id="IPR041437">
    <property type="entry name" value="GH115_C"/>
</dbReference>
<dbReference type="EMBL" id="ML996578">
    <property type="protein sequence ID" value="KAF2755146.1"/>
    <property type="molecule type" value="Genomic_DNA"/>
</dbReference>
<accession>A0A6A6VZ69</accession>
<feature type="chain" id="PRO_5025380058" description="Gylcosyl hydrolase 115 C-terminal domain-containing protein" evidence="2">
    <location>
        <begin position="18"/>
        <end position="989"/>
    </location>
</feature>
<feature type="domain" description="Gylcosyl hydrolase 115 C-terminal" evidence="3">
    <location>
        <begin position="810"/>
        <end position="982"/>
    </location>
</feature>
<dbReference type="Proteomes" id="UP000799437">
    <property type="component" value="Unassembled WGS sequence"/>
</dbReference>
<dbReference type="Gene3D" id="2.60.120.1620">
    <property type="match status" value="1"/>
</dbReference>
<feature type="signal peptide" evidence="2">
    <location>
        <begin position="1"/>
        <end position="17"/>
    </location>
</feature>
<dbReference type="AlphaFoldDB" id="A0A6A6VZ69"/>
<organism evidence="4 5">
    <name type="scientific">Pseudovirgaria hyperparasitica</name>
    <dbReference type="NCBI Taxonomy" id="470096"/>
    <lineage>
        <taxon>Eukaryota</taxon>
        <taxon>Fungi</taxon>
        <taxon>Dikarya</taxon>
        <taxon>Ascomycota</taxon>
        <taxon>Pezizomycotina</taxon>
        <taxon>Dothideomycetes</taxon>
        <taxon>Dothideomycetes incertae sedis</taxon>
        <taxon>Acrospermales</taxon>
        <taxon>Acrospermaceae</taxon>
        <taxon>Pseudovirgaria</taxon>
    </lineage>
</organism>
<dbReference type="Gene3D" id="3.20.20.520">
    <property type="entry name" value="Glycosyl hydrolase family 115"/>
    <property type="match status" value="1"/>
</dbReference>
<dbReference type="InterPro" id="IPR042301">
    <property type="entry name" value="GH115_sf"/>
</dbReference>
<dbReference type="Pfam" id="PF15979">
    <property type="entry name" value="Glyco_hydro_115"/>
    <property type="match status" value="1"/>
</dbReference>
<dbReference type="GeneID" id="54488473"/>
<keyword evidence="2" id="KW-0732">Signal</keyword>
<sequence>MRWLLFTALLPLQKVLAIGQNATISFDDTSDSIKLASRYEYVQIAIDGADWPGVIRAAKDLAVDFGRVTGTNGTVSLIGGSNSTDHGTPIGLNAGMIIAGTIGNSPTIDSMIESGMVNVSKIQGQWEAFVSTIVPSPMPGVHEALVIAGADRRGTIFGLYDVSEQIGISPWYWFADVPWQQHDGIYALRTTKEQGSPSVKYRGFFINDEAPALTGWMNQRYAKSKYGSAFGSDFYSHVFELLLRLRANYLWPAMWGSMFNVDDLDSQPLAEEYGIVMGTSHTEPMMRATNEQTTFMKGPWQWNMNNASMYSFMQDGAERAKGHESLFTMGARGNADTALNGDDAISQLESIIENQRKILNDVYGNESSMPQMWCLYKEVQDYYDYDGLRAPDDVTLLWVDDNWGNIRRLPIGNETGRSGGAGVYYHFDYVGDPRNYKWINTIQLQRTWEQMHFAYERDAREIWIVNVGDIKPLEIPISHFFDLAYDIEQYRTPESTSWWTEQWAAREFGSELAADVAQVIMTYSNLAGKRKYESMDSSIYSIINYDEANTVIRQWQDLSAEAQDLSDRLDVEARPAYFEMILHPVLAGATVYDIHISAAKNRLYTWQGRTSANSIANHVLDQWNFDHELTQQYNQLLDGKWNHMMDQTHFYNNYWQGPMRQSTPSLYYIQLSERGLAGDLGFAVEGQNGTVPGDDKYHGNGGASLTFPPIDPYSPNRWIDIFSSGTTNATWSLEGPSYIRFSQSFGEISPSVNPSDIRVWVSVDWTRAPTGSTMARINATSSTNYGTQYEAPILYLPINNTKLPANFTSGFVESDATISMEAEHYSRMTGSSDALSYFTIPNYGKTLSGVALTDYNAPSQNTSGPSLEYDFYAFSNISRVANISLILGQSLNTIPSRPLRYAIGIDDQETKTVAYITDRPRGTSPLGWEAAVLDAAWNSTSNHTITAGKHTLKFWALEPGLILTKIVINLGGVRQSYLGPPESVRVGRK</sequence>
<evidence type="ECO:0000313" key="5">
    <source>
        <dbReference type="Proteomes" id="UP000799437"/>
    </source>
</evidence>
<dbReference type="InterPro" id="IPR029018">
    <property type="entry name" value="Hex-like_dom2"/>
</dbReference>
<evidence type="ECO:0000259" key="3">
    <source>
        <dbReference type="Pfam" id="PF17829"/>
    </source>
</evidence>
<dbReference type="Gene3D" id="1.20.58.2150">
    <property type="match status" value="1"/>
</dbReference>
<protein>
    <recommendedName>
        <fullName evidence="3">Gylcosyl hydrolase 115 C-terminal domain-containing protein</fullName>
    </recommendedName>
</protein>